<dbReference type="AlphaFoldDB" id="A0A9Q1J4N1"/>
<dbReference type="EMBL" id="JAINUF010000004">
    <property type="protein sequence ID" value="KAJ8365673.1"/>
    <property type="molecule type" value="Genomic_DNA"/>
</dbReference>
<proteinExistence type="predicted"/>
<reference evidence="1" key="1">
    <citation type="journal article" date="2023" name="Science">
        <title>Genome structures resolve the early diversification of teleost fishes.</title>
        <authorList>
            <person name="Parey E."/>
            <person name="Louis A."/>
            <person name="Montfort J."/>
            <person name="Bouchez O."/>
            <person name="Roques C."/>
            <person name="Iampietro C."/>
            <person name="Lluch J."/>
            <person name="Castinel A."/>
            <person name="Donnadieu C."/>
            <person name="Desvignes T."/>
            <person name="Floi Bucao C."/>
            <person name="Jouanno E."/>
            <person name="Wen M."/>
            <person name="Mejri S."/>
            <person name="Dirks R."/>
            <person name="Jansen H."/>
            <person name="Henkel C."/>
            <person name="Chen W.J."/>
            <person name="Zahm M."/>
            <person name="Cabau C."/>
            <person name="Klopp C."/>
            <person name="Thompson A.W."/>
            <person name="Robinson-Rechavi M."/>
            <person name="Braasch I."/>
            <person name="Lecointre G."/>
            <person name="Bobe J."/>
            <person name="Postlethwait J.H."/>
            <person name="Berthelot C."/>
            <person name="Roest Crollius H."/>
            <person name="Guiguen Y."/>
        </authorList>
    </citation>
    <scope>NUCLEOTIDE SEQUENCE</scope>
    <source>
        <strain evidence="1">WJC10195</strain>
    </source>
</reference>
<dbReference type="Proteomes" id="UP001152622">
    <property type="component" value="Chromosome 4"/>
</dbReference>
<protein>
    <submittedName>
        <fullName evidence="1">Uncharacterized protein</fullName>
    </submittedName>
</protein>
<comment type="caution">
    <text evidence="1">The sequence shown here is derived from an EMBL/GenBank/DDBJ whole genome shotgun (WGS) entry which is preliminary data.</text>
</comment>
<evidence type="ECO:0000313" key="1">
    <source>
        <dbReference type="EMBL" id="KAJ8365673.1"/>
    </source>
</evidence>
<sequence length="72" mass="8281">ENQQILRPNWSLTQLEPLLHLVFALNRSPSLQQFLHNLHVALGACSVQRRAVELHKERGKRGWVTCSALKKN</sequence>
<evidence type="ECO:0000313" key="2">
    <source>
        <dbReference type="Proteomes" id="UP001152622"/>
    </source>
</evidence>
<accession>A0A9Q1J4N1</accession>
<feature type="non-terminal residue" evidence="1">
    <location>
        <position position="1"/>
    </location>
</feature>
<gene>
    <name evidence="1" type="ORF">SKAU_G00145040</name>
</gene>
<keyword evidence="2" id="KW-1185">Reference proteome</keyword>
<name>A0A9Q1J4N1_SYNKA</name>
<organism evidence="1 2">
    <name type="scientific">Synaphobranchus kaupii</name>
    <name type="common">Kaup's arrowtooth eel</name>
    <dbReference type="NCBI Taxonomy" id="118154"/>
    <lineage>
        <taxon>Eukaryota</taxon>
        <taxon>Metazoa</taxon>
        <taxon>Chordata</taxon>
        <taxon>Craniata</taxon>
        <taxon>Vertebrata</taxon>
        <taxon>Euteleostomi</taxon>
        <taxon>Actinopterygii</taxon>
        <taxon>Neopterygii</taxon>
        <taxon>Teleostei</taxon>
        <taxon>Anguilliformes</taxon>
        <taxon>Synaphobranchidae</taxon>
        <taxon>Synaphobranchus</taxon>
    </lineage>
</organism>